<protein>
    <submittedName>
        <fullName evidence="2">GNAT family N-acetyltransferase</fullName>
    </submittedName>
</protein>
<proteinExistence type="predicted"/>
<dbReference type="Pfam" id="PF13302">
    <property type="entry name" value="Acetyltransf_3"/>
    <property type="match status" value="1"/>
</dbReference>
<keyword evidence="3" id="KW-1185">Reference proteome</keyword>
<dbReference type="Gene3D" id="3.40.630.30">
    <property type="match status" value="1"/>
</dbReference>
<evidence type="ECO:0000313" key="2">
    <source>
        <dbReference type="EMBL" id="NRF72120.1"/>
    </source>
</evidence>
<dbReference type="CDD" id="cd04301">
    <property type="entry name" value="NAT_SF"/>
    <property type="match status" value="1"/>
</dbReference>
<accession>A0ABX2ETP5</accession>
<evidence type="ECO:0000259" key="1">
    <source>
        <dbReference type="PROSITE" id="PS51186"/>
    </source>
</evidence>
<name>A0ABX2ETP5_9BURK</name>
<dbReference type="Proteomes" id="UP000737171">
    <property type="component" value="Unassembled WGS sequence"/>
</dbReference>
<sequence length="171" mass="18724">MVLRAFAPSDAPRIFALSQEDGMRKWLSNQVYRDEAHAASVLAFLAAQYRADIDLEASPYVLGIELKTTGELVGHVGLSPLRGEVEIGFAVAQAHQRKGIATAAVRALCEWAAEKAPTTRILGIAARQNSASQRVLVRAGFQRQAETEMLFQGIEQPVMVFAYAPQRQSDQ</sequence>
<dbReference type="PANTHER" id="PTHR43792">
    <property type="entry name" value="GNAT FAMILY, PUTATIVE (AFU_ORTHOLOGUE AFUA_3G00765)-RELATED-RELATED"/>
    <property type="match status" value="1"/>
</dbReference>
<dbReference type="InterPro" id="IPR016181">
    <property type="entry name" value="Acyl_CoA_acyltransferase"/>
</dbReference>
<comment type="caution">
    <text evidence="2">The sequence shown here is derived from an EMBL/GenBank/DDBJ whole genome shotgun (WGS) entry which is preliminary data.</text>
</comment>
<organism evidence="2 3">
    <name type="scientific">Pseudaquabacterium terrae</name>
    <dbReference type="NCBI Taxonomy" id="2732868"/>
    <lineage>
        <taxon>Bacteria</taxon>
        <taxon>Pseudomonadati</taxon>
        <taxon>Pseudomonadota</taxon>
        <taxon>Betaproteobacteria</taxon>
        <taxon>Burkholderiales</taxon>
        <taxon>Sphaerotilaceae</taxon>
        <taxon>Pseudaquabacterium</taxon>
    </lineage>
</organism>
<gene>
    <name evidence="2" type="ORF">HLB44_34565</name>
</gene>
<dbReference type="SUPFAM" id="SSF55729">
    <property type="entry name" value="Acyl-CoA N-acyltransferases (Nat)"/>
    <property type="match status" value="1"/>
</dbReference>
<feature type="domain" description="N-acetyltransferase" evidence="1">
    <location>
        <begin position="1"/>
        <end position="164"/>
    </location>
</feature>
<dbReference type="PROSITE" id="PS51186">
    <property type="entry name" value="GNAT"/>
    <property type="match status" value="1"/>
</dbReference>
<dbReference type="EMBL" id="JABRWJ010000018">
    <property type="protein sequence ID" value="NRF72120.1"/>
    <property type="molecule type" value="Genomic_DNA"/>
</dbReference>
<evidence type="ECO:0000313" key="3">
    <source>
        <dbReference type="Proteomes" id="UP000737171"/>
    </source>
</evidence>
<dbReference type="InterPro" id="IPR051531">
    <property type="entry name" value="N-acetyltransferase"/>
</dbReference>
<reference evidence="2 3" key="1">
    <citation type="submission" date="2020-05" db="EMBL/GenBank/DDBJ databases">
        <title>Aquincola sp. isolate from soil.</title>
        <authorList>
            <person name="Han J."/>
            <person name="Kim D.-U."/>
        </authorList>
    </citation>
    <scope>NUCLEOTIDE SEQUENCE [LARGE SCALE GENOMIC DNA]</scope>
    <source>
        <strain evidence="2 3">S2</strain>
    </source>
</reference>
<dbReference type="InterPro" id="IPR000182">
    <property type="entry name" value="GNAT_dom"/>
</dbReference>